<gene>
    <name evidence="1" type="ORF">SCF082_LOCUS41160</name>
</gene>
<protein>
    <submittedName>
        <fullName evidence="1">Uncharacterized protein</fullName>
    </submittedName>
</protein>
<proteinExistence type="predicted"/>
<evidence type="ECO:0000313" key="1">
    <source>
        <dbReference type="EMBL" id="CAK9087060.1"/>
    </source>
</evidence>
<keyword evidence="2" id="KW-1185">Reference proteome</keyword>
<sequence length="869" mass="98053">MRMRSYTATLESSEDCILPRNAPKLSRQKHSKIQNHSVQIHGLDTEALPWYVELQPLKNKTKEVVATSIIVALNGVLAALLSPEDVRDELPTVVHVLTGDSINTNEAACRIVLHYFREISSFRRCMTYRLIMWRCAAHKAALVTVTAICGRQMVNPVDGNELCASVSRFFRHLLPDYTEEFAALLRQWVIANTSGISLIQGPIPSAEARVDRGLLQLYGLEVIPNTVRSLLNIDICQLLHQEPQPKSLETFRGLIFTLLYRLLLQPEDKPVISRFWLFGFCANKLLLCQLLKIPAQIFRTQTIHMQEENAKRAVAFRSWYDDEVQQRDLRRACLCLRLTGLATSLTAKRSGTTKASLDEVPTLVKLAKGVVQQRTLAELLDIADWLHADTLVDQTSCFASLFVTEIHILLRFSEYQEFPAKLCLLSRRFNPDTFMLEIEHFLDVPEALGVMRNANAFPRARGQLRHQPKMKANKRREIVHPGDPNKLRGYIRDNEPALKAEAAGLRKVARTCLQELAHSLPVTNEEWGAWLQKEEKKFRNGMKMYPSQRMSQCCRRLEPLPGLGECPRIRPYQPALPPWALKVKSAKSGPFFLLKGCAARAVVVAAGVGSLCWAFVLQKLEDDPTVFVASLPTCFDKCKDIVSLAKDLRIWQGPGQEDPEVFSLQVAFSKCEDRCVSFQVLGADLVPAPSRSAPAEDEVAGDIDLDDLDSLASVASEKFESDTDSDASAAEAEAQLDVDVIKEKAKSGTHIVWSCSYFSLARYQNKTDAKMIMKDKWAIPAELGIQEKSKTLQVANFDESVHGDATQTFIALKAWMLHRCQRNNWHLRNDLRVNWFRKQEADLKHECARVTLSANTEKVVTKWMPSVLL</sequence>
<name>A0ABP0QFP2_9DINO</name>
<dbReference type="Proteomes" id="UP001642464">
    <property type="component" value="Unassembled WGS sequence"/>
</dbReference>
<evidence type="ECO:0000313" key="2">
    <source>
        <dbReference type="Proteomes" id="UP001642464"/>
    </source>
</evidence>
<comment type="caution">
    <text evidence="1">The sequence shown here is derived from an EMBL/GenBank/DDBJ whole genome shotgun (WGS) entry which is preliminary data.</text>
</comment>
<reference evidence="1 2" key="1">
    <citation type="submission" date="2024-02" db="EMBL/GenBank/DDBJ databases">
        <authorList>
            <person name="Chen Y."/>
            <person name="Shah S."/>
            <person name="Dougan E. K."/>
            <person name="Thang M."/>
            <person name="Chan C."/>
        </authorList>
    </citation>
    <scope>NUCLEOTIDE SEQUENCE [LARGE SCALE GENOMIC DNA]</scope>
</reference>
<organism evidence="1 2">
    <name type="scientific">Durusdinium trenchii</name>
    <dbReference type="NCBI Taxonomy" id="1381693"/>
    <lineage>
        <taxon>Eukaryota</taxon>
        <taxon>Sar</taxon>
        <taxon>Alveolata</taxon>
        <taxon>Dinophyceae</taxon>
        <taxon>Suessiales</taxon>
        <taxon>Symbiodiniaceae</taxon>
        <taxon>Durusdinium</taxon>
    </lineage>
</organism>
<accession>A0ABP0QFP2</accession>
<dbReference type="EMBL" id="CAXAMM010039529">
    <property type="protein sequence ID" value="CAK9087060.1"/>
    <property type="molecule type" value="Genomic_DNA"/>
</dbReference>